<comment type="caution">
    <text evidence="1">The sequence shown here is derived from an EMBL/GenBank/DDBJ whole genome shotgun (WGS) entry which is preliminary data.</text>
</comment>
<keyword evidence="2" id="KW-1185">Reference proteome</keyword>
<reference evidence="1 2" key="1">
    <citation type="submission" date="2022-05" db="EMBL/GenBank/DDBJ databases">
        <title>Genome Sequencing of Bee-Associated Microbes.</title>
        <authorList>
            <person name="Dunlap C."/>
        </authorList>
    </citation>
    <scope>NUCLEOTIDE SEQUENCE [LARGE SCALE GENOMIC DNA]</scope>
    <source>
        <strain evidence="1 2">NRRL B-14421</strain>
    </source>
</reference>
<proteinExistence type="predicted"/>
<dbReference type="EMBL" id="JAMDMX010000002">
    <property type="protein sequence ID" value="MCY9691599.1"/>
    <property type="molecule type" value="Genomic_DNA"/>
</dbReference>
<dbReference type="RefSeq" id="WP_268613435.1">
    <property type="nucleotide sequence ID" value="NZ_JAMDMX010000002.1"/>
</dbReference>
<protein>
    <submittedName>
        <fullName evidence="1">Uncharacterized protein</fullName>
    </submittedName>
</protein>
<organism evidence="1 2">
    <name type="scientific">Paenibacillus alginolyticus</name>
    <dbReference type="NCBI Taxonomy" id="59839"/>
    <lineage>
        <taxon>Bacteria</taxon>
        <taxon>Bacillati</taxon>
        <taxon>Bacillota</taxon>
        <taxon>Bacilli</taxon>
        <taxon>Bacillales</taxon>
        <taxon>Paenibacillaceae</taxon>
        <taxon>Paenibacillus</taxon>
    </lineage>
</organism>
<accession>A0ABT4G616</accession>
<gene>
    <name evidence="1" type="ORF">M5X19_01480</name>
</gene>
<evidence type="ECO:0000313" key="1">
    <source>
        <dbReference type="EMBL" id="MCY9691599.1"/>
    </source>
</evidence>
<evidence type="ECO:0000313" key="2">
    <source>
        <dbReference type="Proteomes" id="UP001527099"/>
    </source>
</evidence>
<name>A0ABT4G616_9BACL</name>
<dbReference type="Proteomes" id="UP001527099">
    <property type="component" value="Unassembled WGS sequence"/>
</dbReference>
<sequence length="53" mass="6292">MEKDNTSPIYYDGTMSEKLTKDQKKITQRLKEIKLDDDIRRFLSGNPYPWKGV</sequence>